<dbReference type="Pfam" id="PF08661">
    <property type="entry name" value="Rep_fac-A_3"/>
    <property type="match status" value="1"/>
</dbReference>
<organism evidence="4">
    <name type="scientific">Menopon gallinae</name>
    <name type="common">poultry shaft louse</name>
    <dbReference type="NCBI Taxonomy" id="328185"/>
    <lineage>
        <taxon>Eukaryota</taxon>
        <taxon>Metazoa</taxon>
        <taxon>Ecdysozoa</taxon>
        <taxon>Arthropoda</taxon>
        <taxon>Hexapoda</taxon>
        <taxon>Insecta</taxon>
        <taxon>Pterygota</taxon>
        <taxon>Neoptera</taxon>
        <taxon>Paraneoptera</taxon>
        <taxon>Psocodea</taxon>
        <taxon>Troctomorpha</taxon>
        <taxon>Phthiraptera</taxon>
        <taxon>Amblycera</taxon>
        <taxon>Menoponidae</taxon>
        <taxon>Menopon</taxon>
    </lineage>
</organism>
<comment type="caution">
    <text evidence="4">The sequence shown here is derived from an EMBL/GenBank/DDBJ whole genome shotgun (WGS) entry which is preliminary data.</text>
</comment>
<dbReference type="GO" id="GO:0006284">
    <property type="term" value="P:base-excision repair"/>
    <property type="evidence" value="ECO:0007669"/>
    <property type="project" value="TreeGrafter"/>
</dbReference>
<reference evidence="4" key="1">
    <citation type="journal article" date="2024" name="Gigascience">
        <title>Chromosome-level genome of the poultry shaft louse Menopon gallinae provides insight into the host-switching and adaptive evolution of parasitic lice.</title>
        <authorList>
            <person name="Xu Y."/>
            <person name="Ma L."/>
            <person name="Liu S."/>
            <person name="Liang Y."/>
            <person name="Liu Q."/>
            <person name="He Z."/>
            <person name="Tian L."/>
            <person name="Duan Y."/>
            <person name="Cai W."/>
            <person name="Li H."/>
            <person name="Song F."/>
        </authorList>
    </citation>
    <scope>NUCLEOTIDE SEQUENCE</scope>
    <source>
        <strain evidence="4">Cailab_2023a</strain>
    </source>
</reference>
<protein>
    <recommendedName>
        <fullName evidence="5">Replication factor A protein 3</fullName>
    </recommendedName>
</protein>
<dbReference type="InterPro" id="IPR012340">
    <property type="entry name" value="NA-bd_OB-fold"/>
</dbReference>
<gene>
    <name evidence="4" type="ORF">PYX00_007789</name>
</gene>
<dbReference type="PANTHER" id="PTHR15114:SF1">
    <property type="entry name" value="REPLICATION PROTEIN A 14 KDA SUBUNIT"/>
    <property type="match status" value="1"/>
</dbReference>
<dbReference type="AlphaFoldDB" id="A0AAW2HL08"/>
<dbReference type="EMBL" id="JARGDH010000004">
    <property type="protein sequence ID" value="KAL0270343.1"/>
    <property type="molecule type" value="Genomic_DNA"/>
</dbReference>
<evidence type="ECO:0000256" key="3">
    <source>
        <dbReference type="ARBA" id="ARBA00023242"/>
    </source>
</evidence>
<evidence type="ECO:0000256" key="1">
    <source>
        <dbReference type="ARBA" id="ARBA00004123"/>
    </source>
</evidence>
<proteinExistence type="inferred from homology"/>
<dbReference type="Gene3D" id="2.40.50.140">
    <property type="entry name" value="Nucleic acid-binding proteins"/>
    <property type="match status" value="1"/>
</dbReference>
<evidence type="ECO:0008006" key="5">
    <source>
        <dbReference type="Google" id="ProtNLM"/>
    </source>
</evidence>
<dbReference type="GO" id="GO:0035861">
    <property type="term" value="C:site of double-strand break"/>
    <property type="evidence" value="ECO:0007669"/>
    <property type="project" value="TreeGrafter"/>
</dbReference>
<dbReference type="SUPFAM" id="SSF50249">
    <property type="entry name" value="Nucleic acid-binding proteins"/>
    <property type="match status" value="1"/>
</dbReference>
<dbReference type="GO" id="GO:0005662">
    <property type="term" value="C:DNA replication factor A complex"/>
    <property type="evidence" value="ECO:0007669"/>
    <property type="project" value="TreeGrafter"/>
</dbReference>
<dbReference type="GO" id="GO:0000724">
    <property type="term" value="P:double-strand break repair via homologous recombination"/>
    <property type="evidence" value="ECO:0007669"/>
    <property type="project" value="TreeGrafter"/>
</dbReference>
<dbReference type="GO" id="GO:0003684">
    <property type="term" value="F:damaged DNA binding"/>
    <property type="evidence" value="ECO:0007669"/>
    <property type="project" value="TreeGrafter"/>
</dbReference>
<dbReference type="InterPro" id="IPR013970">
    <property type="entry name" value="Rfa2"/>
</dbReference>
<dbReference type="GO" id="GO:0006298">
    <property type="term" value="P:mismatch repair"/>
    <property type="evidence" value="ECO:0007669"/>
    <property type="project" value="TreeGrafter"/>
</dbReference>
<evidence type="ECO:0000313" key="4">
    <source>
        <dbReference type="EMBL" id="KAL0270343.1"/>
    </source>
</evidence>
<dbReference type="PANTHER" id="PTHR15114">
    <property type="entry name" value="REPLICATION PROTEIN A3"/>
    <property type="match status" value="1"/>
</dbReference>
<comment type="similarity">
    <text evidence="2">Belongs to the replication factor A protein 3 family.</text>
</comment>
<keyword evidence="3" id="KW-0539">Nucleus</keyword>
<name>A0AAW2HL08_9NEOP</name>
<dbReference type="GO" id="GO:0003697">
    <property type="term" value="F:single-stranded DNA binding"/>
    <property type="evidence" value="ECO:0007669"/>
    <property type="project" value="TreeGrafter"/>
</dbReference>
<comment type="subcellular location">
    <subcellularLocation>
        <location evidence="1">Nucleus</location>
    </subcellularLocation>
</comment>
<dbReference type="GO" id="GO:0006289">
    <property type="term" value="P:nucleotide-excision repair"/>
    <property type="evidence" value="ECO:0007669"/>
    <property type="project" value="TreeGrafter"/>
</dbReference>
<evidence type="ECO:0000256" key="2">
    <source>
        <dbReference type="ARBA" id="ARBA00009761"/>
    </source>
</evidence>
<accession>A0AAW2HL08</accession>
<sequence>MDALQVRRSKVNGKFLQDNIGKEITILGEVIKANPDSNTMEIKTTDNCVVNVIMNNQFEETYTGWVEIRGQAQGKNVVIGSHCISFPSHIFKDFGKSTHNSV</sequence>
<dbReference type="GO" id="GO:0006260">
    <property type="term" value="P:DNA replication"/>
    <property type="evidence" value="ECO:0007669"/>
    <property type="project" value="InterPro"/>
</dbReference>